<keyword evidence="1" id="KW-0732">Signal</keyword>
<dbReference type="EMBL" id="RDBE01000006">
    <property type="protein sequence ID" value="RLV49840.1"/>
    <property type="molecule type" value="Genomic_DNA"/>
</dbReference>
<reference evidence="2 3" key="1">
    <citation type="submission" date="2018-10" db="EMBL/GenBank/DDBJ databases">
        <title>Marmoricola sp. 4Q3S-7 whole genome shotgun sequence.</title>
        <authorList>
            <person name="Li F."/>
        </authorList>
    </citation>
    <scope>NUCLEOTIDE SEQUENCE [LARGE SCALE GENOMIC DNA]</scope>
    <source>
        <strain evidence="2 3">4Q3S-7</strain>
    </source>
</reference>
<keyword evidence="3" id="KW-1185">Reference proteome</keyword>
<gene>
    <name evidence="2" type="ORF">D9V37_08100</name>
</gene>
<sequence>MAVRGWVLGLAVASLALGAGCSSAPKQSHTAVTASPTPIERLNTGSMRLAQTPFCSRLSDAALRDALASKKLSGVKATRWGNGDKADVETGLDDVVHEIGCRWSHDQSSASAWVFARSTTAQQAQAVVADSGRHRGCRAATTGVSFGSPSVRQACRLSDGTRRVRVAGLFGATWLSCEVAAPGATPARDVRERADAWCVQVANALNTTR</sequence>
<protein>
    <recommendedName>
        <fullName evidence="4">DUF3558 domain-containing protein</fullName>
    </recommendedName>
</protein>
<dbReference type="PROSITE" id="PS51257">
    <property type="entry name" value="PROKAR_LIPOPROTEIN"/>
    <property type="match status" value="1"/>
</dbReference>
<proteinExistence type="predicted"/>
<feature type="chain" id="PRO_5039104842" description="DUF3558 domain-containing protein" evidence="1">
    <location>
        <begin position="19"/>
        <end position="209"/>
    </location>
</feature>
<evidence type="ECO:0000256" key="1">
    <source>
        <dbReference type="SAM" id="SignalP"/>
    </source>
</evidence>
<evidence type="ECO:0000313" key="2">
    <source>
        <dbReference type="EMBL" id="RLV49840.1"/>
    </source>
</evidence>
<comment type="caution">
    <text evidence="2">The sequence shown here is derived from an EMBL/GenBank/DDBJ whole genome shotgun (WGS) entry which is preliminary data.</text>
</comment>
<accession>A0A3L8P3A6</accession>
<dbReference type="AlphaFoldDB" id="A0A3L8P3A6"/>
<organism evidence="2 3">
    <name type="scientific">Nocardioides mangrovicus</name>
    <dbReference type="NCBI Taxonomy" id="2478913"/>
    <lineage>
        <taxon>Bacteria</taxon>
        <taxon>Bacillati</taxon>
        <taxon>Actinomycetota</taxon>
        <taxon>Actinomycetes</taxon>
        <taxon>Propionibacteriales</taxon>
        <taxon>Nocardioidaceae</taxon>
        <taxon>Nocardioides</taxon>
    </lineage>
</organism>
<name>A0A3L8P3A6_9ACTN</name>
<dbReference type="Proteomes" id="UP000281708">
    <property type="component" value="Unassembled WGS sequence"/>
</dbReference>
<evidence type="ECO:0000313" key="3">
    <source>
        <dbReference type="Proteomes" id="UP000281708"/>
    </source>
</evidence>
<feature type="signal peptide" evidence="1">
    <location>
        <begin position="1"/>
        <end position="18"/>
    </location>
</feature>
<evidence type="ECO:0008006" key="4">
    <source>
        <dbReference type="Google" id="ProtNLM"/>
    </source>
</evidence>